<evidence type="ECO:0000313" key="15">
    <source>
        <dbReference type="EMBL" id="CBH95722.1"/>
    </source>
</evidence>
<feature type="domain" description="Cobalamin-independent methionine synthase MetE N-terminal" evidence="14">
    <location>
        <begin position="4"/>
        <end position="28"/>
    </location>
</feature>
<accession>E6PLC1</accession>
<dbReference type="AlphaFoldDB" id="E6PLC1"/>
<evidence type="ECO:0000256" key="7">
    <source>
        <dbReference type="ARBA" id="ARBA00022605"/>
    </source>
</evidence>
<protein>
    <recommendedName>
        <fullName evidence="5">5-methyltetrahydropteroyltriglutamate--homocysteine S-methyltransferase</fullName>
        <ecNumber evidence="5">2.1.1.14</ecNumber>
    </recommendedName>
</protein>
<evidence type="ECO:0000256" key="9">
    <source>
        <dbReference type="ARBA" id="ARBA00022723"/>
    </source>
</evidence>
<feature type="domain" description="Cobalamin-independent methionine synthase MetE C-terminal/archaeal" evidence="13">
    <location>
        <begin position="539"/>
        <end position="861"/>
    </location>
</feature>
<evidence type="ECO:0000256" key="10">
    <source>
        <dbReference type="ARBA" id="ARBA00022833"/>
    </source>
</evidence>
<feature type="region of interest" description="Disordered" evidence="12">
    <location>
        <begin position="361"/>
        <end position="448"/>
    </location>
</feature>
<comment type="cofactor">
    <cofactor evidence="1">
        <name>Zn(2+)</name>
        <dbReference type="ChEBI" id="CHEBI:29105"/>
    </cofactor>
</comment>
<comment type="pathway">
    <text evidence="3">Amino-acid biosynthesis; L-methionine biosynthesis via de novo pathway; L-methionine from L-homocysteine (MetE route): step 1/1.</text>
</comment>
<dbReference type="Gene3D" id="3.20.20.210">
    <property type="match status" value="3"/>
</dbReference>
<dbReference type="Pfam" id="PF08267">
    <property type="entry name" value="Meth_synt_1"/>
    <property type="match status" value="2"/>
</dbReference>
<dbReference type="GO" id="GO:0009086">
    <property type="term" value="P:methionine biosynthetic process"/>
    <property type="evidence" value="ECO:0007669"/>
    <property type="project" value="UniProtKB-KW"/>
</dbReference>
<reference evidence="15" key="1">
    <citation type="submission" date="2009-10" db="EMBL/GenBank/DDBJ databases">
        <title>Diversity of trophic interactions inside an arsenic-rich microbial ecosystem.</title>
        <authorList>
            <person name="Bertin P.N."/>
            <person name="Heinrich-Salmeron A."/>
            <person name="Pelletier E."/>
            <person name="Goulhen-Chollet F."/>
            <person name="Arsene-Ploetze F."/>
            <person name="Gallien S."/>
            <person name="Calteau A."/>
            <person name="Vallenet D."/>
            <person name="Casiot C."/>
            <person name="Chane-Woon-Ming B."/>
            <person name="Giloteaux L."/>
            <person name="Barakat M."/>
            <person name="Bonnefoy V."/>
            <person name="Bruneel O."/>
            <person name="Chandler M."/>
            <person name="Cleiss J."/>
            <person name="Duran R."/>
            <person name="Elbaz-Poulichet F."/>
            <person name="Fonknechten N."/>
            <person name="Lauga B."/>
            <person name="Mornico D."/>
            <person name="Ortet P."/>
            <person name="Schaeffer C."/>
            <person name="Siguier P."/>
            <person name="Alexander Thil Smith A."/>
            <person name="Van Dorsselaer A."/>
            <person name="Weissenbach J."/>
            <person name="Medigue C."/>
            <person name="Le Paslier D."/>
        </authorList>
    </citation>
    <scope>NUCLEOTIDE SEQUENCE</scope>
</reference>
<evidence type="ECO:0000256" key="12">
    <source>
        <dbReference type="SAM" id="MobiDB-lite"/>
    </source>
</evidence>
<dbReference type="EMBL" id="CABM01000011">
    <property type="protein sequence ID" value="CBH95722.1"/>
    <property type="molecule type" value="Genomic_DNA"/>
</dbReference>
<evidence type="ECO:0000256" key="8">
    <source>
        <dbReference type="ARBA" id="ARBA00022679"/>
    </source>
</evidence>
<evidence type="ECO:0000256" key="6">
    <source>
        <dbReference type="ARBA" id="ARBA00022603"/>
    </source>
</evidence>
<evidence type="ECO:0000256" key="3">
    <source>
        <dbReference type="ARBA" id="ARBA00004681"/>
    </source>
</evidence>
<comment type="similarity">
    <text evidence="4">Belongs to the vitamin-B12 independent methionine synthase family.</text>
</comment>
<organism evidence="15">
    <name type="scientific">mine drainage metagenome</name>
    <dbReference type="NCBI Taxonomy" id="410659"/>
    <lineage>
        <taxon>unclassified sequences</taxon>
        <taxon>metagenomes</taxon>
        <taxon>ecological metagenomes</taxon>
    </lineage>
</organism>
<keyword evidence="11" id="KW-0486">Methionine biosynthesis</keyword>
<evidence type="ECO:0000256" key="1">
    <source>
        <dbReference type="ARBA" id="ARBA00001947"/>
    </source>
</evidence>
<evidence type="ECO:0000259" key="14">
    <source>
        <dbReference type="Pfam" id="PF08267"/>
    </source>
</evidence>
<dbReference type="NCBIfam" id="NF003556">
    <property type="entry name" value="PRK05222.1"/>
    <property type="match status" value="1"/>
</dbReference>
<evidence type="ECO:0000256" key="4">
    <source>
        <dbReference type="ARBA" id="ARBA00009553"/>
    </source>
</evidence>
<gene>
    <name evidence="15" type="primary">metE</name>
    <name evidence="15" type="ORF">CARN2_1989</name>
</gene>
<dbReference type="GO" id="GO:0003871">
    <property type="term" value="F:5-methyltetrahydropteroyltriglutamate-homocysteine S-methyltransferase activity"/>
    <property type="evidence" value="ECO:0007669"/>
    <property type="project" value="UniProtKB-EC"/>
</dbReference>
<keyword evidence="6 15" id="KW-0489">Methyltransferase</keyword>
<proteinExistence type="inferred from homology"/>
<dbReference type="EC" id="2.1.1.14" evidence="5"/>
<dbReference type="InterPro" id="IPR038071">
    <property type="entry name" value="UROD/MetE-like_sf"/>
</dbReference>
<dbReference type="CDD" id="cd03312">
    <property type="entry name" value="CIMS_N_terminal_like"/>
    <property type="match status" value="1"/>
</dbReference>
<feature type="domain" description="Cobalamin-independent methionine synthase MetE N-terminal" evidence="14">
    <location>
        <begin position="55"/>
        <end position="339"/>
    </location>
</feature>
<dbReference type="CDD" id="cd03311">
    <property type="entry name" value="CIMS_C_terminal_like"/>
    <property type="match status" value="1"/>
</dbReference>
<feature type="compositionally biased region" description="Polar residues" evidence="12">
    <location>
        <begin position="363"/>
        <end position="376"/>
    </location>
</feature>
<evidence type="ECO:0000256" key="5">
    <source>
        <dbReference type="ARBA" id="ARBA00012034"/>
    </source>
</evidence>
<keyword evidence="10" id="KW-0862">Zinc</keyword>
<dbReference type="InterPro" id="IPR002629">
    <property type="entry name" value="Met_Synth_C/arc"/>
</dbReference>
<keyword evidence="8 15" id="KW-0808">Transferase</keyword>
<dbReference type="HAMAP" id="MF_00172">
    <property type="entry name" value="Meth_synth"/>
    <property type="match status" value="1"/>
</dbReference>
<dbReference type="InterPro" id="IPR013215">
    <property type="entry name" value="Cbl-indep_Met_Synth_N"/>
</dbReference>
<dbReference type="PANTHER" id="PTHR30519">
    <property type="entry name" value="5-METHYLTETRAHYDROPTEROYLTRIGLUTAMATE--HOMOCYSTEINE METHYLTRANSFERASE"/>
    <property type="match status" value="1"/>
</dbReference>
<evidence type="ECO:0000256" key="11">
    <source>
        <dbReference type="ARBA" id="ARBA00023167"/>
    </source>
</evidence>
<dbReference type="InterPro" id="IPR006276">
    <property type="entry name" value="Cobalamin-indep_Met_synthase"/>
</dbReference>
<dbReference type="GO" id="GO:0008270">
    <property type="term" value="F:zinc ion binding"/>
    <property type="evidence" value="ECO:0007669"/>
    <property type="project" value="InterPro"/>
</dbReference>
<dbReference type="SUPFAM" id="SSF51726">
    <property type="entry name" value="UROD/MetE-like"/>
    <property type="match status" value="2"/>
</dbReference>
<dbReference type="UniPathway" id="UPA00051">
    <property type="reaction ID" value="UER00082"/>
</dbReference>
<name>E6PLC1_9ZZZZ</name>
<sequence length="868" mass="93862">MIRTHTLGYPRIGPQREWKFALEAFWSAPDSPQADSRRGGQGNSGAAQRFLEVTKSSEAELAATWQALRLQQWADQRDAGLDMVTAGDFAPYDHIAAMTLRLGAAPARFGFGAAHSSWARHFALGRGTASQPALELTKWFDTNYHYLVPEIGADTRFTADAADLAHELALAREHGHAAKVVLPGPLTWLKLGKSRDPRFDPLTLLPGLIDAYAHILRDVHGAGAAWVQLDEPILALDLPHAWKAAFRVGYAQLAAALEGAAPKLLLAVYFGPLEDNLELACSLPVDGLHVDLVRGRAEAAWVAERLGAGKVLSAGVIDGRNIWRADLDDALALLRSLKREGEVWVAPSCSLLHVPVDLEMEDQQGSAGPSQASLTPSGGDAGKAGVWGRNKQGSAGPPQASLTPSGGDAGKAGVWGRNKQGSAGPSQASLTPSGGDAGKAGVRGRTIPEPFKSGMAFARQKLSEISLLAQAMREGEGQSTATGAALQAARAARAARLAHPSVARAELRARMAALPSDQRAHAYPQRAVAQEARFKLPALPTTTIGSFPQTADIRASRAAFKRGEIDRAEYERRMREAIALAVRKQEELGLDVLVHGEAERNDMVEYFGEQFDGVLFTGFGWVQSYGSRCVKPPVIFGDVLRPKPMTVAWSAYAQSLTTKPMKGMLTGPVTLLQWAFVRDDLPRSEVALQLALAVRDEVQDLEAAGIGMIQIDEPAFREGLPLRHRNWQAYLDWAGRAFRLSASGVRDDTQIHTHMCYSEFNDIMPAIAALDADVISIETSRSDMELLRAFGEFQYPNAIGPGVWDIHSPRVPGQAEMERLLRKALAVIPASRLWVNPDCGLKTRGWAETEPALRNLTDAAKAVRHQAV</sequence>
<keyword evidence="7" id="KW-0028">Amino-acid biosynthesis</keyword>
<feature type="compositionally biased region" description="Polar residues" evidence="12">
    <location>
        <begin position="419"/>
        <end position="432"/>
    </location>
</feature>
<comment type="function">
    <text evidence="2">Catalyzes the transfer of a methyl group from 5-methyltetrahydrofolate to homocysteine resulting in methionine formation.</text>
</comment>
<evidence type="ECO:0000259" key="13">
    <source>
        <dbReference type="Pfam" id="PF01717"/>
    </source>
</evidence>
<dbReference type="GO" id="GO:0032259">
    <property type="term" value="P:methylation"/>
    <property type="evidence" value="ECO:0007669"/>
    <property type="project" value="UniProtKB-KW"/>
</dbReference>
<comment type="caution">
    <text evidence="15">The sequence shown here is derived from an EMBL/GenBank/DDBJ whole genome shotgun (WGS) entry which is preliminary data.</text>
</comment>
<dbReference type="Pfam" id="PF01717">
    <property type="entry name" value="Meth_synt_2"/>
    <property type="match status" value="1"/>
</dbReference>
<keyword evidence="9" id="KW-0479">Metal-binding</keyword>
<evidence type="ECO:0000256" key="2">
    <source>
        <dbReference type="ARBA" id="ARBA00002777"/>
    </source>
</evidence>